<evidence type="ECO:0000313" key="8">
    <source>
        <dbReference type="Proteomes" id="UP000271708"/>
    </source>
</evidence>
<dbReference type="OrthoDB" id="528320at2"/>
<dbReference type="AlphaFoldDB" id="A0A5P8FKH1"/>
<dbReference type="PANTHER" id="PTHR43701">
    <property type="entry name" value="MEMBRANE TRANSPORTER PROTEIN MJ0441-RELATED"/>
    <property type="match status" value="1"/>
</dbReference>
<dbReference type="GeneID" id="59160282"/>
<dbReference type="KEGG" id="jme:EEW87_003875"/>
<dbReference type="RefSeq" id="WP_123091123.1">
    <property type="nucleotide sequence ID" value="NZ_CP044548.2"/>
</dbReference>
<evidence type="ECO:0000256" key="6">
    <source>
        <dbReference type="RuleBase" id="RU363041"/>
    </source>
</evidence>
<dbReference type="Proteomes" id="UP000271708">
    <property type="component" value="Chromosome"/>
</dbReference>
<feature type="transmembrane region" description="Helical" evidence="6">
    <location>
        <begin position="184"/>
        <end position="205"/>
    </location>
</feature>
<evidence type="ECO:0000256" key="2">
    <source>
        <dbReference type="ARBA" id="ARBA00009142"/>
    </source>
</evidence>
<keyword evidence="4 6" id="KW-1133">Transmembrane helix</keyword>
<protein>
    <recommendedName>
        <fullName evidence="6">Probable membrane transporter protein</fullName>
    </recommendedName>
</protein>
<evidence type="ECO:0000256" key="5">
    <source>
        <dbReference type="ARBA" id="ARBA00023136"/>
    </source>
</evidence>
<dbReference type="Pfam" id="PF01925">
    <property type="entry name" value="TauE"/>
    <property type="match status" value="1"/>
</dbReference>
<feature type="transmembrane region" description="Helical" evidence="6">
    <location>
        <begin position="41"/>
        <end position="60"/>
    </location>
</feature>
<name>A0A5P8FKH1_9MICO</name>
<organism evidence="7 8">
    <name type="scientific">Janibacter melonis</name>
    <dbReference type="NCBI Taxonomy" id="262209"/>
    <lineage>
        <taxon>Bacteria</taxon>
        <taxon>Bacillati</taxon>
        <taxon>Actinomycetota</taxon>
        <taxon>Actinomycetes</taxon>
        <taxon>Micrococcales</taxon>
        <taxon>Intrasporangiaceae</taxon>
        <taxon>Janibacter</taxon>
    </lineage>
</organism>
<dbReference type="GO" id="GO:0005886">
    <property type="term" value="C:plasma membrane"/>
    <property type="evidence" value="ECO:0007669"/>
    <property type="project" value="UniProtKB-SubCell"/>
</dbReference>
<sequence length="268" mass="26518">MPLVVIPLGLLVGLALGALGGGGSVLTVPALVQVLGVEPAVATTSSLVIVGITALLSLPSHHRAGRVRVGQGLTFGLLGTAGSLAGSTAARSVPPAVLMTAFAALMVLVATLMLRRSGRPAGQADASPFEPMITLRPLTCACPRVLQLLAAATLVGLLTGFLGVGGGFVLVPVLVLVLGFTMPVAVGTSLLVVAVNSATALAARLHQGAGDLPWGVVLGFSAVAVVGSVLGSRVGDRVPAGRLSQAFAVLVLVVAAITAVQHVPDLIA</sequence>
<dbReference type="PANTHER" id="PTHR43701:SF2">
    <property type="entry name" value="MEMBRANE TRANSPORTER PROTEIN YJNA-RELATED"/>
    <property type="match status" value="1"/>
</dbReference>
<keyword evidence="6" id="KW-1003">Cell membrane</keyword>
<proteinExistence type="inferred from homology"/>
<comment type="similarity">
    <text evidence="2 6">Belongs to the 4-toluene sulfonate uptake permease (TSUP) (TC 2.A.102) family.</text>
</comment>
<feature type="transmembrane region" description="Helical" evidence="6">
    <location>
        <begin position="145"/>
        <end position="178"/>
    </location>
</feature>
<dbReference type="EMBL" id="CP044548">
    <property type="protein sequence ID" value="QFQ29651.1"/>
    <property type="molecule type" value="Genomic_DNA"/>
</dbReference>
<comment type="subcellular location">
    <subcellularLocation>
        <location evidence="6">Cell membrane</location>
        <topology evidence="6">Multi-pass membrane protein</topology>
    </subcellularLocation>
    <subcellularLocation>
        <location evidence="1">Membrane</location>
        <topology evidence="1">Multi-pass membrane protein</topology>
    </subcellularLocation>
</comment>
<dbReference type="InterPro" id="IPR051598">
    <property type="entry name" value="TSUP/Inactive_protease-like"/>
</dbReference>
<feature type="transmembrane region" description="Helical" evidence="6">
    <location>
        <begin position="96"/>
        <end position="114"/>
    </location>
</feature>
<evidence type="ECO:0000256" key="4">
    <source>
        <dbReference type="ARBA" id="ARBA00022989"/>
    </source>
</evidence>
<gene>
    <name evidence="7" type="ORF">EEW87_003875</name>
</gene>
<accession>A0A5P8FKH1</accession>
<keyword evidence="3 6" id="KW-0812">Transmembrane</keyword>
<evidence type="ECO:0000313" key="7">
    <source>
        <dbReference type="EMBL" id="QFQ29651.1"/>
    </source>
</evidence>
<evidence type="ECO:0000256" key="3">
    <source>
        <dbReference type="ARBA" id="ARBA00022692"/>
    </source>
</evidence>
<evidence type="ECO:0000256" key="1">
    <source>
        <dbReference type="ARBA" id="ARBA00004141"/>
    </source>
</evidence>
<keyword evidence="5 6" id="KW-0472">Membrane</keyword>
<feature type="transmembrane region" description="Helical" evidence="6">
    <location>
        <begin position="212"/>
        <end position="231"/>
    </location>
</feature>
<reference evidence="7 8" key="1">
    <citation type="submission" date="2019-09" db="EMBL/GenBank/DDBJ databases">
        <title>Complete Genome Sequence of Janibacter melonis M714 with both human health impact and industrial applications.</title>
        <authorList>
            <person name="Jin M."/>
            <person name="Zhao Q.R."/>
        </authorList>
    </citation>
    <scope>NUCLEOTIDE SEQUENCE [LARGE SCALE GENOMIC DNA]</scope>
    <source>
        <strain evidence="7 8">M714</strain>
    </source>
</reference>
<feature type="transmembrane region" description="Helical" evidence="6">
    <location>
        <begin position="243"/>
        <end position="263"/>
    </location>
</feature>
<dbReference type="InterPro" id="IPR002781">
    <property type="entry name" value="TM_pro_TauE-like"/>
</dbReference>